<accession>A0A6H2H535</accession>
<evidence type="ECO:0000256" key="1">
    <source>
        <dbReference type="ARBA" id="ARBA00022801"/>
    </source>
</evidence>
<evidence type="ECO:0000313" key="7">
    <source>
        <dbReference type="Proteomes" id="UP000502041"/>
    </source>
</evidence>
<keyword evidence="7" id="KW-1185">Reference proteome</keyword>
<name>A0A6H2H535_9BURK</name>
<dbReference type="AlphaFoldDB" id="A0A6H2H535"/>
<organism evidence="6 7">
    <name type="scientific">Polaromonas vacuolata</name>
    <dbReference type="NCBI Taxonomy" id="37448"/>
    <lineage>
        <taxon>Bacteria</taxon>
        <taxon>Pseudomonadati</taxon>
        <taxon>Pseudomonadota</taxon>
        <taxon>Betaproteobacteria</taxon>
        <taxon>Burkholderiales</taxon>
        <taxon>Comamonadaceae</taxon>
        <taxon>Polaromonas</taxon>
    </lineage>
</organism>
<sequence>MPRAIPISTSVTDNKDHTYALVLMGGGARTAYQAGVLRALGSMLSLAGGLWPDQQTFPFKILVGTSAGALNAAYLASHAIKGLNAFGLLANFWAELRSDQVYHLDVPRWIRSSRIAAALFLSQHVRRQQAFLNNTPLVDTLHRAISLPDIEQALHDKTLHALAVAASSYTSGVHWTFCQTALGKPLTNWSRPGRRTEFQHITIEHLMASSALPFIFPSTPLWVDEHREYFGDGSMRQSSPLSPAIHLGASRVLVIGVGQPERAGLAGAADNSGNRPTLGAIAGHAMASVFQDTLQADVEQAQRMSKTLNQLPREIAAMLPYKPVEVMSISPSRSLDAMAQQHVGELHPATYNALSGLGALGSKASPGGAALASYLLFEPGFVKDLIALGERDAYARKSELLTFFGFGSDAAANGAMHF</sequence>
<dbReference type="RefSeq" id="WP_168920895.1">
    <property type="nucleotide sequence ID" value="NZ_CP051461.1"/>
</dbReference>
<proteinExistence type="predicted"/>
<feature type="active site" description="Nucleophile" evidence="4">
    <location>
        <position position="66"/>
    </location>
</feature>
<dbReference type="GO" id="GO:0016042">
    <property type="term" value="P:lipid catabolic process"/>
    <property type="evidence" value="ECO:0007669"/>
    <property type="project" value="UniProtKB-UniRule"/>
</dbReference>
<reference evidence="6 7" key="1">
    <citation type="submission" date="2020-04" db="EMBL/GenBank/DDBJ databases">
        <title>Complete genome of a Psychrophilic, Marine, Gas Vacuolate Bacterium Polaromonas vacuolata KCTC 22033T.</title>
        <authorList>
            <person name="Hwang K."/>
            <person name="Kim K.M."/>
        </authorList>
    </citation>
    <scope>NUCLEOTIDE SEQUENCE [LARGE SCALE GENOMIC DNA]</scope>
    <source>
        <strain evidence="6 7">KCTC 22033</strain>
    </source>
</reference>
<evidence type="ECO:0000313" key="6">
    <source>
        <dbReference type="EMBL" id="QJC54969.1"/>
    </source>
</evidence>
<evidence type="ECO:0000259" key="5">
    <source>
        <dbReference type="PROSITE" id="PS51635"/>
    </source>
</evidence>
<evidence type="ECO:0000256" key="2">
    <source>
        <dbReference type="ARBA" id="ARBA00022963"/>
    </source>
</evidence>
<dbReference type="Proteomes" id="UP000502041">
    <property type="component" value="Chromosome"/>
</dbReference>
<dbReference type="InterPro" id="IPR050301">
    <property type="entry name" value="NTE"/>
</dbReference>
<dbReference type="PROSITE" id="PS51635">
    <property type="entry name" value="PNPLA"/>
    <property type="match status" value="1"/>
</dbReference>
<dbReference type="KEGG" id="pvac:HC248_00232"/>
<dbReference type="Pfam" id="PF01734">
    <property type="entry name" value="Patatin"/>
    <property type="match status" value="1"/>
</dbReference>
<dbReference type="InterPro" id="IPR002641">
    <property type="entry name" value="PNPLA_dom"/>
</dbReference>
<evidence type="ECO:0000256" key="3">
    <source>
        <dbReference type="ARBA" id="ARBA00023098"/>
    </source>
</evidence>
<dbReference type="Gene3D" id="3.40.1090.10">
    <property type="entry name" value="Cytosolic phospholipase A2 catalytic domain"/>
    <property type="match status" value="1"/>
</dbReference>
<feature type="short sequence motif" description="GXSXG" evidence="4">
    <location>
        <begin position="64"/>
        <end position="68"/>
    </location>
</feature>
<keyword evidence="2 4" id="KW-0442">Lipid degradation</keyword>
<evidence type="ECO:0000256" key="4">
    <source>
        <dbReference type="PROSITE-ProRule" id="PRU01161"/>
    </source>
</evidence>
<keyword evidence="1 4" id="KW-0378">Hydrolase</keyword>
<keyword evidence="3 4" id="KW-0443">Lipid metabolism</keyword>
<gene>
    <name evidence="6" type="ORF">HC248_00232</name>
</gene>
<feature type="domain" description="PNPLA" evidence="5">
    <location>
        <begin position="21"/>
        <end position="245"/>
    </location>
</feature>
<dbReference type="SUPFAM" id="SSF52151">
    <property type="entry name" value="FabD/lysophospholipase-like"/>
    <property type="match status" value="1"/>
</dbReference>
<comment type="caution">
    <text evidence="4">Lacks conserved residue(s) required for the propagation of feature annotation.</text>
</comment>
<dbReference type="PANTHER" id="PTHR14226">
    <property type="entry name" value="NEUROPATHY TARGET ESTERASE/SWISS CHEESE D.MELANOGASTER"/>
    <property type="match status" value="1"/>
</dbReference>
<dbReference type="EMBL" id="CP051461">
    <property type="protein sequence ID" value="QJC54969.1"/>
    <property type="molecule type" value="Genomic_DNA"/>
</dbReference>
<feature type="active site" description="Proton acceptor" evidence="4">
    <location>
        <position position="232"/>
    </location>
</feature>
<protein>
    <recommendedName>
        <fullName evidence="5">PNPLA domain-containing protein</fullName>
    </recommendedName>
</protein>
<dbReference type="InterPro" id="IPR016035">
    <property type="entry name" value="Acyl_Trfase/lysoPLipase"/>
</dbReference>
<dbReference type="GO" id="GO:0016787">
    <property type="term" value="F:hydrolase activity"/>
    <property type="evidence" value="ECO:0007669"/>
    <property type="project" value="UniProtKB-UniRule"/>
</dbReference>
<dbReference type="PANTHER" id="PTHR14226:SF57">
    <property type="entry name" value="BLR7027 PROTEIN"/>
    <property type="match status" value="1"/>
</dbReference>